<dbReference type="EMBL" id="CP070499">
    <property type="protein sequence ID" value="QSB13983.1"/>
    <property type="molecule type" value="Genomic_DNA"/>
</dbReference>
<dbReference type="InterPro" id="IPR045851">
    <property type="entry name" value="AMP-bd_C_sf"/>
</dbReference>
<gene>
    <name evidence="4" type="ORF">JQS43_20955</name>
</gene>
<dbReference type="Pfam" id="PF13193">
    <property type="entry name" value="AMP-binding_C"/>
    <property type="match status" value="1"/>
</dbReference>
<dbReference type="CDD" id="cd04433">
    <property type="entry name" value="AFD_class_I"/>
    <property type="match status" value="1"/>
</dbReference>
<evidence type="ECO:0000259" key="3">
    <source>
        <dbReference type="Pfam" id="PF13193"/>
    </source>
</evidence>
<dbReference type="AlphaFoldDB" id="A0A895YEZ6"/>
<feature type="domain" description="AMP-dependent synthetase/ligase" evidence="2">
    <location>
        <begin position="15"/>
        <end position="373"/>
    </location>
</feature>
<accession>A0A895YEZ6</accession>
<dbReference type="InterPro" id="IPR000873">
    <property type="entry name" value="AMP-dep_synth/lig_dom"/>
</dbReference>
<name>A0A895YEZ6_9ACTN</name>
<feature type="domain" description="AMP-binding enzyme C-terminal" evidence="3">
    <location>
        <begin position="416"/>
        <end position="489"/>
    </location>
</feature>
<keyword evidence="5" id="KW-1185">Reference proteome</keyword>
<dbReference type="Gene3D" id="3.40.50.12780">
    <property type="entry name" value="N-terminal domain of ligase-like"/>
    <property type="match status" value="1"/>
</dbReference>
<evidence type="ECO:0000313" key="4">
    <source>
        <dbReference type="EMBL" id="QSB13983.1"/>
    </source>
</evidence>
<proteinExistence type="predicted"/>
<evidence type="ECO:0000313" key="5">
    <source>
        <dbReference type="Proteomes" id="UP000662857"/>
    </source>
</evidence>
<dbReference type="Gene3D" id="3.30.300.30">
    <property type="match status" value="1"/>
</dbReference>
<protein>
    <submittedName>
        <fullName evidence="4">Long-chain fatty acid--CoA ligase</fullName>
    </submittedName>
</protein>
<dbReference type="GO" id="GO:0006631">
    <property type="term" value="P:fatty acid metabolic process"/>
    <property type="evidence" value="ECO:0007669"/>
    <property type="project" value="TreeGrafter"/>
</dbReference>
<dbReference type="SUPFAM" id="SSF56801">
    <property type="entry name" value="Acetyl-CoA synthetase-like"/>
    <property type="match status" value="1"/>
</dbReference>
<dbReference type="RefSeq" id="WP_239676102.1">
    <property type="nucleotide sequence ID" value="NZ_CP070499.1"/>
</dbReference>
<dbReference type="GO" id="GO:0031956">
    <property type="term" value="F:medium-chain fatty acid-CoA ligase activity"/>
    <property type="evidence" value="ECO:0007669"/>
    <property type="project" value="TreeGrafter"/>
</dbReference>
<reference evidence="4" key="1">
    <citation type="submission" date="2021-02" db="EMBL/GenBank/DDBJ databases">
        <title>Natrosporangium hydrolyticum gen. nov., sp. nov, a haloalkaliphilic actinobacterium from a soda solonchak soil.</title>
        <authorList>
            <person name="Sorokin D.Y."/>
            <person name="Khijniak T.V."/>
            <person name="Zakharycheva A.P."/>
            <person name="Boueva O.V."/>
            <person name="Ariskina E.V."/>
            <person name="Hahnke R.L."/>
            <person name="Bunk B."/>
            <person name="Sproer C."/>
            <person name="Schumann P."/>
            <person name="Evtushenko L.I."/>
            <person name="Kublanov I.V."/>
        </authorList>
    </citation>
    <scope>NUCLEOTIDE SEQUENCE</scope>
    <source>
        <strain evidence="4">DSM 106523</strain>
    </source>
</reference>
<feature type="region of interest" description="Disordered" evidence="1">
    <location>
        <begin position="141"/>
        <end position="161"/>
    </location>
</feature>
<dbReference type="InterPro" id="IPR025110">
    <property type="entry name" value="AMP-bd_C"/>
</dbReference>
<keyword evidence="4" id="KW-0436">Ligase</keyword>
<dbReference type="PANTHER" id="PTHR43201">
    <property type="entry name" value="ACYL-COA SYNTHETASE"/>
    <property type="match status" value="1"/>
</dbReference>
<dbReference type="Proteomes" id="UP000662857">
    <property type="component" value="Chromosome"/>
</dbReference>
<evidence type="ECO:0000256" key="1">
    <source>
        <dbReference type="SAM" id="MobiDB-lite"/>
    </source>
</evidence>
<organism evidence="4 5">
    <name type="scientific">Natronosporangium hydrolyticum</name>
    <dbReference type="NCBI Taxonomy" id="2811111"/>
    <lineage>
        <taxon>Bacteria</taxon>
        <taxon>Bacillati</taxon>
        <taxon>Actinomycetota</taxon>
        <taxon>Actinomycetes</taxon>
        <taxon>Micromonosporales</taxon>
        <taxon>Micromonosporaceae</taxon>
        <taxon>Natronosporangium</taxon>
    </lineage>
</organism>
<evidence type="ECO:0000259" key="2">
    <source>
        <dbReference type="Pfam" id="PF00501"/>
    </source>
</evidence>
<dbReference type="PANTHER" id="PTHR43201:SF32">
    <property type="entry name" value="2-SUCCINYLBENZOATE--COA LIGASE, CHLOROPLASTIC_PEROXISOMAL"/>
    <property type="match status" value="1"/>
</dbReference>
<dbReference type="KEGG" id="nhy:JQS43_20955"/>
<sequence length="509" mass="54160">MRLQDRLARLLREAPARAQAIEHNGRWWRWGAIRSCAGAVDTLLTTAGVGPGGRVGIVLQNRPEQVAALLATLATGRRVVPLRPWPSPDQLAQEVAAAELPVLLGAPETLPAGELPPDTVTAAVAADGRVRLLGGGGAAGRRAANQAATRPPAPDHRLGAGPAIEMLTSGTTGPPKRIHLTERQLAASLLASGQLPAPGQLLTDSTSLVAAPLGHIGGLWATLGALTGGRRLVLMSRFGAVPWSELVARHQIRATFLAPAAIWNVLDEAVPPERLRSLKLVTSGAAACPPELADQFFRRYGARVLMTYGATEFVGAVAGWSYPLHEQWWERKAGSAGRAYPGVTLRVTDPAGQPLPTGEVGRLEVRTEQSAHGPHEWVRTSDLAELDDDGFLWLRGRADDVIVRGGFKVQPATVQRALERHPAVREAAVTGLPDPRLGQVPVAVVEVRPGHRPPTEAELDGLCRERLAPYERPRHLVVVASLPRTPATKVDRGEVLALVRTSINGDPAA</sequence>
<feature type="compositionally biased region" description="Low complexity" evidence="1">
    <location>
        <begin position="141"/>
        <end position="150"/>
    </location>
</feature>
<dbReference type="Pfam" id="PF00501">
    <property type="entry name" value="AMP-binding"/>
    <property type="match status" value="1"/>
</dbReference>
<dbReference type="InterPro" id="IPR042099">
    <property type="entry name" value="ANL_N_sf"/>
</dbReference>